<keyword evidence="7 9" id="KW-0456">Lyase</keyword>
<dbReference type="GO" id="GO:0051539">
    <property type="term" value="F:4 iron, 4 sulfur cluster binding"/>
    <property type="evidence" value="ECO:0007669"/>
    <property type="project" value="UniProtKB-KW"/>
</dbReference>
<feature type="domain" description="ACT" evidence="8">
    <location>
        <begin position="146"/>
        <end position="219"/>
    </location>
</feature>
<evidence type="ECO:0000256" key="1">
    <source>
        <dbReference type="ARBA" id="ARBA00001966"/>
    </source>
</evidence>
<gene>
    <name evidence="9" type="primary">sdhB_11</name>
    <name evidence="9" type="ORF">SDC9_94668</name>
</gene>
<organism evidence="9">
    <name type="scientific">bioreactor metagenome</name>
    <dbReference type="NCBI Taxonomy" id="1076179"/>
    <lineage>
        <taxon>unclassified sequences</taxon>
        <taxon>metagenomes</taxon>
        <taxon>ecological metagenomes</taxon>
    </lineage>
</organism>
<dbReference type="GO" id="GO:0006094">
    <property type="term" value="P:gluconeogenesis"/>
    <property type="evidence" value="ECO:0007669"/>
    <property type="project" value="UniProtKB-KW"/>
</dbReference>
<keyword evidence="3" id="KW-0004">4Fe-4S</keyword>
<dbReference type="InterPro" id="IPR045865">
    <property type="entry name" value="ACT-like_dom_sf"/>
</dbReference>
<keyword evidence="4" id="KW-0479">Metal-binding</keyword>
<dbReference type="Pfam" id="PF01842">
    <property type="entry name" value="ACT"/>
    <property type="match status" value="1"/>
</dbReference>
<evidence type="ECO:0000313" key="9">
    <source>
        <dbReference type="EMBL" id="MPM47947.1"/>
    </source>
</evidence>
<dbReference type="AlphaFoldDB" id="A0A645A4F2"/>
<evidence type="ECO:0000256" key="5">
    <source>
        <dbReference type="ARBA" id="ARBA00023004"/>
    </source>
</evidence>
<evidence type="ECO:0000256" key="3">
    <source>
        <dbReference type="ARBA" id="ARBA00022485"/>
    </source>
</evidence>
<dbReference type="PANTHER" id="PTHR30182">
    <property type="entry name" value="L-SERINE DEHYDRATASE"/>
    <property type="match status" value="1"/>
</dbReference>
<dbReference type="InterPro" id="IPR029009">
    <property type="entry name" value="ASB_dom_sf"/>
</dbReference>
<dbReference type="InterPro" id="IPR051318">
    <property type="entry name" value="Fe-S_L-Ser"/>
</dbReference>
<sequence>MDVFDIIGPVMIGPSSSHTAGAARIGKYALNILGADPVKAEIYFSGSFAKTYKGHGTDKAIIAGILGMDTDDPGIKYSFETAAYRGLDFEFHTCEIENSHPNTVYIVLTSEVGKTVEVQGASIGGGNIVITKINDVPVEITGKFTTLIVIHKNLPGMISDVTSVLAKHGINIGRFDLKRSPKGGNGVMIIELDSNVPVYVNEEIKEKKNVIDSTLLKTI</sequence>
<reference evidence="9" key="1">
    <citation type="submission" date="2019-08" db="EMBL/GenBank/DDBJ databases">
        <authorList>
            <person name="Kucharzyk K."/>
            <person name="Murdoch R.W."/>
            <person name="Higgins S."/>
            <person name="Loffler F."/>
        </authorList>
    </citation>
    <scope>NUCLEOTIDE SEQUENCE</scope>
</reference>
<keyword evidence="6" id="KW-0411">Iron-sulfur</keyword>
<proteinExistence type="predicted"/>
<dbReference type="EMBL" id="VSSQ01011889">
    <property type="protein sequence ID" value="MPM47947.1"/>
    <property type="molecule type" value="Genomic_DNA"/>
</dbReference>
<dbReference type="CDD" id="cd04879">
    <property type="entry name" value="ACT_3PGDH-like"/>
    <property type="match status" value="1"/>
</dbReference>
<evidence type="ECO:0000256" key="7">
    <source>
        <dbReference type="ARBA" id="ARBA00023239"/>
    </source>
</evidence>
<name>A0A645A4F2_9ZZZZ</name>
<dbReference type="EC" id="4.3.1.17" evidence="9"/>
<accession>A0A645A4F2</accession>
<dbReference type="PROSITE" id="PS51671">
    <property type="entry name" value="ACT"/>
    <property type="match status" value="1"/>
</dbReference>
<dbReference type="Pfam" id="PF03315">
    <property type="entry name" value="SDH_beta"/>
    <property type="match status" value="1"/>
</dbReference>
<dbReference type="Gene3D" id="3.30.70.260">
    <property type="match status" value="1"/>
</dbReference>
<evidence type="ECO:0000259" key="8">
    <source>
        <dbReference type="PROSITE" id="PS51671"/>
    </source>
</evidence>
<keyword evidence="2" id="KW-0312">Gluconeogenesis</keyword>
<dbReference type="GO" id="GO:0046872">
    <property type="term" value="F:metal ion binding"/>
    <property type="evidence" value="ECO:0007669"/>
    <property type="project" value="UniProtKB-KW"/>
</dbReference>
<dbReference type="SUPFAM" id="SSF143548">
    <property type="entry name" value="Serine metabolism enzymes domain"/>
    <property type="match status" value="1"/>
</dbReference>
<dbReference type="PANTHER" id="PTHR30182:SF12">
    <property type="entry name" value="L-SERINE DEHYDRATASE, BETA CHAIN-RELATED"/>
    <property type="match status" value="1"/>
</dbReference>
<dbReference type="NCBIfam" id="TIGR00719">
    <property type="entry name" value="sda_beta"/>
    <property type="match status" value="1"/>
</dbReference>
<dbReference type="InterPro" id="IPR005131">
    <property type="entry name" value="Ser_deHydtase_bsu"/>
</dbReference>
<evidence type="ECO:0000256" key="4">
    <source>
        <dbReference type="ARBA" id="ARBA00022723"/>
    </source>
</evidence>
<dbReference type="InterPro" id="IPR002912">
    <property type="entry name" value="ACT_dom"/>
</dbReference>
<keyword evidence="5" id="KW-0408">Iron</keyword>
<dbReference type="Gene3D" id="3.30.1330.90">
    <property type="entry name" value="D-3-phosphoglycerate dehydrogenase, domain 3"/>
    <property type="match status" value="1"/>
</dbReference>
<protein>
    <submittedName>
        <fullName evidence="9">L-serine dehydratase, beta chain</fullName>
        <ecNumber evidence="9">4.3.1.17</ecNumber>
    </submittedName>
</protein>
<evidence type="ECO:0000256" key="6">
    <source>
        <dbReference type="ARBA" id="ARBA00023014"/>
    </source>
</evidence>
<dbReference type="GO" id="GO:0003941">
    <property type="term" value="F:L-serine ammonia-lyase activity"/>
    <property type="evidence" value="ECO:0007669"/>
    <property type="project" value="UniProtKB-EC"/>
</dbReference>
<dbReference type="PIRSF" id="PIRSF036692">
    <property type="entry name" value="SDH_B"/>
    <property type="match status" value="1"/>
</dbReference>
<comment type="cofactor">
    <cofactor evidence="1">
        <name>[4Fe-4S] cluster</name>
        <dbReference type="ChEBI" id="CHEBI:49883"/>
    </cofactor>
</comment>
<dbReference type="SUPFAM" id="SSF55021">
    <property type="entry name" value="ACT-like"/>
    <property type="match status" value="1"/>
</dbReference>
<dbReference type="InterPro" id="IPR004643">
    <property type="entry name" value="Fe-S_L-Ser_bsu"/>
</dbReference>
<comment type="caution">
    <text evidence="9">The sequence shown here is derived from an EMBL/GenBank/DDBJ whole genome shotgun (WGS) entry which is preliminary data.</text>
</comment>
<evidence type="ECO:0000256" key="2">
    <source>
        <dbReference type="ARBA" id="ARBA00022432"/>
    </source>
</evidence>